<dbReference type="Pfam" id="PF13426">
    <property type="entry name" value="PAS_9"/>
    <property type="match status" value="1"/>
</dbReference>
<evidence type="ECO:0000259" key="10">
    <source>
        <dbReference type="PROSITE" id="PS50110"/>
    </source>
</evidence>
<feature type="domain" description="Response regulatory" evidence="10">
    <location>
        <begin position="537"/>
        <end position="652"/>
    </location>
</feature>
<evidence type="ECO:0000256" key="2">
    <source>
        <dbReference type="ARBA" id="ARBA00012438"/>
    </source>
</evidence>
<dbReference type="PROSITE" id="PS50112">
    <property type="entry name" value="PAS"/>
    <property type="match status" value="1"/>
</dbReference>
<evidence type="ECO:0000256" key="6">
    <source>
        <dbReference type="ARBA" id="ARBA00023012"/>
    </source>
</evidence>
<dbReference type="PROSITE" id="PS50109">
    <property type="entry name" value="HIS_KIN"/>
    <property type="match status" value="1"/>
</dbReference>
<reference evidence="13 14" key="1">
    <citation type="submission" date="2015-04" db="EMBL/GenBank/DDBJ databases">
        <title>The draft genome sequence of Roseovarius indicus B108T.</title>
        <authorList>
            <person name="Li G."/>
            <person name="Lai Q."/>
            <person name="Shao Z."/>
            <person name="Yan P."/>
        </authorList>
    </citation>
    <scope>NUCLEOTIDE SEQUENCE [LARGE SCALE GENOMIC DNA]</scope>
    <source>
        <strain evidence="13 14">B108</strain>
    </source>
</reference>
<organism evidence="13 14">
    <name type="scientific">Roseovarius indicus</name>
    <dbReference type="NCBI Taxonomy" id="540747"/>
    <lineage>
        <taxon>Bacteria</taxon>
        <taxon>Pseudomonadati</taxon>
        <taxon>Pseudomonadota</taxon>
        <taxon>Alphaproteobacteria</taxon>
        <taxon>Rhodobacterales</taxon>
        <taxon>Roseobacteraceae</taxon>
        <taxon>Roseovarius</taxon>
    </lineage>
</organism>
<dbReference type="Pfam" id="PF02518">
    <property type="entry name" value="HATPase_c"/>
    <property type="match status" value="1"/>
</dbReference>
<dbReference type="Pfam" id="PF00512">
    <property type="entry name" value="HisKA"/>
    <property type="match status" value="1"/>
</dbReference>
<dbReference type="Gene3D" id="3.30.450.20">
    <property type="entry name" value="PAS domain"/>
    <property type="match status" value="2"/>
</dbReference>
<dbReference type="PRINTS" id="PR00344">
    <property type="entry name" value="BCTRLSENSOR"/>
</dbReference>
<dbReference type="PATRIC" id="fig|540747.5.peg.3071"/>
<feature type="domain" description="PAS" evidence="11">
    <location>
        <begin position="43"/>
        <end position="72"/>
    </location>
</feature>
<dbReference type="CDD" id="cd00130">
    <property type="entry name" value="PAS"/>
    <property type="match status" value="2"/>
</dbReference>
<dbReference type="PROSITE" id="PS50113">
    <property type="entry name" value="PAC"/>
    <property type="match status" value="2"/>
</dbReference>
<dbReference type="STRING" id="540747.SAMN04488031_11586"/>
<dbReference type="Gene3D" id="3.30.565.10">
    <property type="entry name" value="Histidine kinase-like ATPase, C-terminal domain"/>
    <property type="match status" value="1"/>
</dbReference>
<dbReference type="SMART" id="SM00387">
    <property type="entry name" value="HATPase_c"/>
    <property type="match status" value="1"/>
</dbReference>
<dbReference type="PROSITE" id="PS50110">
    <property type="entry name" value="RESPONSE_REGULATORY"/>
    <property type="match status" value="1"/>
</dbReference>
<dbReference type="InterPro" id="IPR035965">
    <property type="entry name" value="PAS-like_dom_sf"/>
</dbReference>
<gene>
    <name evidence="13" type="ORF">XM52_23575</name>
</gene>
<dbReference type="CDD" id="cd00082">
    <property type="entry name" value="HisKA"/>
    <property type="match status" value="1"/>
</dbReference>
<keyword evidence="14" id="KW-1185">Reference proteome</keyword>
<dbReference type="Gene3D" id="1.10.287.130">
    <property type="match status" value="1"/>
</dbReference>
<dbReference type="SMART" id="SM00091">
    <property type="entry name" value="PAS"/>
    <property type="match status" value="2"/>
</dbReference>
<dbReference type="FunFam" id="3.30.565.10:FF:000010">
    <property type="entry name" value="Sensor histidine kinase RcsC"/>
    <property type="match status" value="1"/>
</dbReference>
<dbReference type="SUPFAM" id="SSF52172">
    <property type="entry name" value="CheY-like"/>
    <property type="match status" value="1"/>
</dbReference>
<evidence type="ECO:0000313" key="14">
    <source>
        <dbReference type="Proteomes" id="UP000051401"/>
    </source>
</evidence>
<dbReference type="InterPro" id="IPR005467">
    <property type="entry name" value="His_kinase_dom"/>
</dbReference>
<dbReference type="InterPro" id="IPR003661">
    <property type="entry name" value="HisK_dim/P_dom"/>
</dbReference>
<dbReference type="CDD" id="cd16922">
    <property type="entry name" value="HATPase_EvgS-ArcB-TorS-like"/>
    <property type="match status" value="1"/>
</dbReference>
<dbReference type="InterPro" id="IPR011006">
    <property type="entry name" value="CheY-like_superfamily"/>
</dbReference>
<feature type="domain" description="Histidine kinase" evidence="9">
    <location>
        <begin position="292"/>
        <end position="509"/>
    </location>
</feature>
<feature type="domain" description="PAC" evidence="12">
    <location>
        <begin position="229"/>
        <end position="281"/>
    </location>
</feature>
<dbReference type="InterPro" id="IPR036097">
    <property type="entry name" value="HisK_dim/P_sf"/>
</dbReference>
<dbReference type="SUPFAM" id="SSF55874">
    <property type="entry name" value="ATPase domain of HSP90 chaperone/DNA topoisomerase II/histidine kinase"/>
    <property type="match status" value="1"/>
</dbReference>
<dbReference type="GO" id="GO:0000155">
    <property type="term" value="F:phosphorelay sensor kinase activity"/>
    <property type="evidence" value="ECO:0007669"/>
    <property type="project" value="InterPro"/>
</dbReference>
<dbReference type="AlphaFoldDB" id="A0A0T5P2I9"/>
<evidence type="ECO:0000313" key="13">
    <source>
        <dbReference type="EMBL" id="KRS15421.1"/>
    </source>
</evidence>
<dbReference type="InterPro" id="IPR001610">
    <property type="entry name" value="PAC"/>
</dbReference>
<dbReference type="PANTHER" id="PTHR43047:SF64">
    <property type="entry name" value="HISTIDINE KINASE CONTAINING CHEY-HOMOLOGOUS RECEIVER DOMAIN AND PAS DOMAIN-RELATED"/>
    <property type="match status" value="1"/>
</dbReference>
<evidence type="ECO:0000256" key="3">
    <source>
        <dbReference type="ARBA" id="ARBA00022553"/>
    </source>
</evidence>
<evidence type="ECO:0000256" key="1">
    <source>
        <dbReference type="ARBA" id="ARBA00000085"/>
    </source>
</evidence>
<name>A0A0T5P2I9_9RHOB</name>
<evidence type="ECO:0000259" key="11">
    <source>
        <dbReference type="PROSITE" id="PS50112"/>
    </source>
</evidence>
<dbReference type="Pfam" id="PF08447">
    <property type="entry name" value="PAS_3"/>
    <property type="match status" value="1"/>
</dbReference>
<dbReference type="PANTHER" id="PTHR43047">
    <property type="entry name" value="TWO-COMPONENT HISTIDINE PROTEIN KINASE"/>
    <property type="match status" value="1"/>
</dbReference>
<evidence type="ECO:0000256" key="8">
    <source>
        <dbReference type="SAM" id="MobiDB-lite"/>
    </source>
</evidence>
<dbReference type="NCBIfam" id="TIGR00229">
    <property type="entry name" value="sensory_box"/>
    <property type="match status" value="1"/>
</dbReference>
<dbReference type="Pfam" id="PF00072">
    <property type="entry name" value="Response_reg"/>
    <property type="match status" value="1"/>
</dbReference>
<evidence type="ECO:0000256" key="7">
    <source>
        <dbReference type="PROSITE-ProRule" id="PRU00169"/>
    </source>
</evidence>
<dbReference type="SMART" id="SM00086">
    <property type="entry name" value="PAC"/>
    <property type="match status" value="2"/>
</dbReference>
<dbReference type="InterPro" id="IPR000014">
    <property type="entry name" value="PAS"/>
</dbReference>
<protein>
    <recommendedName>
        <fullName evidence="2">histidine kinase</fullName>
        <ecNumber evidence="2">2.7.13.3</ecNumber>
    </recommendedName>
</protein>
<dbReference type="InterPro" id="IPR001789">
    <property type="entry name" value="Sig_transdc_resp-reg_receiver"/>
</dbReference>
<dbReference type="InterPro" id="IPR003594">
    <property type="entry name" value="HATPase_dom"/>
</dbReference>
<dbReference type="InterPro" id="IPR036890">
    <property type="entry name" value="HATPase_C_sf"/>
</dbReference>
<keyword evidence="4" id="KW-0808">Transferase</keyword>
<accession>A0A0T5P2I9</accession>
<dbReference type="Proteomes" id="UP000051401">
    <property type="component" value="Unassembled WGS sequence"/>
</dbReference>
<dbReference type="InterPro" id="IPR000700">
    <property type="entry name" value="PAS-assoc_C"/>
</dbReference>
<dbReference type="SMART" id="SM00388">
    <property type="entry name" value="HisKA"/>
    <property type="match status" value="1"/>
</dbReference>
<dbReference type="Gene3D" id="3.40.50.2300">
    <property type="match status" value="1"/>
</dbReference>
<keyword evidence="6" id="KW-0902">Two-component regulatory system</keyword>
<dbReference type="SMART" id="SM00448">
    <property type="entry name" value="REC"/>
    <property type="match status" value="1"/>
</dbReference>
<proteinExistence type="predicted"/>
<dbReference type="EC" id="2.7.13.3" evidence="2"/>
<dbReference type="RefSeq" id="WP_160325889.1">
    <property type="nucleotide sequence ID" value="NZ_CP031598.1"/>
</dbReference>
<evidence type="ECO:0000256" key="4">
    <source>
        <dbReference type="ARBA" id="ARBA00022679"/>
    </source>
</evidence>
<dbReference type="SUPFAM" id="SSF47384">
    <property type="entry name" value="Homodimeric domain of signal transducing histidine kinase"/>
    <property type="match status" value="1"/>
</dbReference>
<comment type="catalytic activity">
    <reaction evidence="1">
        <text>ATP + protein L-histidine = ADP + protein N-phospho-L-histidine.</text>
        <dbReference type="EC" id="2.7.13.3"/>
    </reaction>
</comment>
<dbReference type="InterPro" id="IPR004358">
    <property type="entry name" value="Sig_transdc_His_kin-like_C"/>
</dbReference>
<feature type="compositionally biased region" description="Polar residues" evidence="8">
    <location>
        <begin position="1"/>
        <end position="10"/>
    </location>
</feature>
<sequence>MESSLEGNTSRADEGTVAREALSGSEDIGPAALVATHTSDVTLVSDNTGRIVWANGAFEQLTGYSEAEYIGQKPGDLLQGPETDPATVRLVSRKLAVHEPVDVEILNYTKSGERFWLNMLINPVFGPDGRLTNFIAIQQDITRHKLTEVELQRSRDQLRMALDYGALPIWDLELGTGHCEFSDNFAPLLGGTPGEGGQFNFEWLMQRSHPTERRGLRRAMLRHAAGEDLDVTCRMRQIDGTWMWLRLRGRIVLDETGFPVRSLGVVSDITKIQSERVRAEERDRRKSEALAHTTHEIRNLLNGISGTTQVLLWSDLSEEHANLANRIRKNCDILHELVNHTLDLSRIEAGLLTLHPEPFVVSGLVDEVRDTLIDQAENKGLQLVGCTGPGVPRRVMGDRGRLRQVLINLTGNAVKFSTDGQVCVCADITPAGDISFTVRDDGPGIPEADQPHLFERFRQVDDGRSGEREGSGLGLAICAELVRLMGGSIAVESSPGNGATFRIVLPLERVESDDAAETTSDTDRPEEILDIAMGDARVLLAEDDEISRGVITEMLALMGITNLRAVDSGDIAVGAASQERYDLMMFDQNLLGMKGATAVHTIRNGAGPNRRTPALLMSGNVNDLPDNMPGNVSVLSKPLEWQKLIRLVSDLVTGTEPVEDKSA</sequence>
<dbReference type="InterPro" id="IPR013655">
    <property type="entry name" value="PAS_fold_3"/>
</dbReference>
<evidence type="ECO:0000259" key="9">
    <source>
        <dbReference type="PROSITE" id="PS50109"/>
    </source>
</evidence>
<dbReference type="SUPFAM" id="SSF55785">
    <property type="entry name" value="PYP-like sensor domain (PAS domain)"/>
    <property type="match status" value="2"/>
</dbReference>
<feature type="modified residue" description="4-aspartylphosphate" evidence="7">
    <location>
        <position position="587"/>
    </location>
</feature>
<comment type="caution">
    <text evidence="13">The sequence shown here is derived from an EMBL/GenBank/DDBJ whole genome shotgun (WGS) entry which is preliminary data.</text>
</comment>
<dbReference type="EMBL" id="LAXI01000022">
    <property type="protein sequence ID" value="KRS15421.1"/>
    <property type="molecule type" value="Genomic_DNA"/>
</dbReference>
<evidence type="ECO:0000256" key="5">
    <source>
        <dbReference type="ARBA" id="ARBA00022777"/>
    </source>
</evidence>
<feature type="region of interest" description="Disordered" evidence="8">
    <location>
        <begin position="1"/>
        <end position="24"/>
    </location>
</feature>
<keyword evidence="5" id="KW-0418">Kinase</keyword>
<feature type="domain" description="PAC" evidence="12">
    <location>
        <begin position="99"/>
        <end position="153"/>
    </location>
</feature>
<keyword evidence="3 7" id="KW-0597">Phosphoprotein</keyword>
<evidence type="ECO:0000259" key="12">
    <source>
        <dbReference type="PROSITE" id="PS50113"/>
    </source>
</evidence>